<dbReference type="EMBL" id="MN739898">
    <property type="protein sequence ID" value="QHT76571.1"/>
    <property type="molecule type" value="Genomic_DNA"/>
</dbReference>
<proteinExistence type="predicted"/>
<accession>A0A6C0H7M1</accession>
<sequence>MSKYNLMRNIYYLHNYKYNFQKICSLPIL</sequence>
<reference evidence="1" key="1">
    <citation type="journal article" date="2020" name="Nature">
        <title>Giant virus diversity and host interactions through global metagenomics.</title>
        <authorList>
            <person name="Schulz F."/>
            <person name="Roux S."/>
            <person name="Paez-Espino D."/>
            <person name="Jungbluth S."/>
            <person name="Walsh D.A."/>
            <person name="Denef V.J."/>
            <person name="McMahon K.D."/>
            <person name="Konstantinidis K.T."/>
            <person name="Eloe-Fadrosh E.A."/>
            <person name="Kyrpides N.C."/>
            <person name="Woyke T."/>
        </authorList>
    </citation>
    <scope>NUCLEOTIDE SEQUENCE</scope>
    <source>
        <strain evidence="1">GVMAG-M-3300023179-82</strain>
    </source>
</reference>
<name>A0A6C0H7M1_9ZZZZ</name>
<evidence type="ECO:0000313" key="1">
    <source>
        <dbReference type="EMBL" id="QHT76571.1"/>
    </source>
</evidence>
<organism evidence="1">
    <name type="scientific">viral metagenome</name>
    <dbReference type="NCBI Taxonomy" id="1070528"/>
    <lineage>
        <taxon>unclassified sequences</taxon>
        <taxon>metagenomes</taxon>
        <taxon>organismal metagenomes</taxon>
    </lineage>
</organism>
<dbReference type="AlphaFoldDB" id="A0A6C0H7M1"/>
<protein>
    <submittedName>
        <fullName evidence="1">Uncharacterized protein</fullName>
    </submittedName>
</protein>